<dbReference type="Proteomes" id="UP000186303">
    <property type="component" value="Chromosome 5"/>
</dbReference>
<dbReference type="AlphaFoldDB" id="A0A1M8A9M3"/>
<name>A0A1M8A9M3_MALS4</name>
<keyword evidence="2" id="KW-1185">Reference proteome</keyword>
<dbReference type="SUPFAM" id="SSF52833">
    <property type="entry name" value="Thioredoxin-like"/>
    <property type="match status" value="1"/>
</dbReference>
<dbReference type="OMA" id="NHNTHIN"/>
<accession>A0A1M8A9M3</accession>
<organism evidence="1 2">
    <name type="scientific">Malassezia sympodialis (strain ATCC 42132)</name>
    <name type="common">Atopic eczema-associated yeast</name>
    <dbReference type="NCBI Taxonomy" id="1230383"/>
    <lineage>
        <taxon>Eukaryota</taxon>
        <taxon>Fungi</taxon>
        <taxon>Dikarya</taxon>
        <taxon>Basidiomycota</taxon>
        <taxon>Ustilaginomycotina</taxon>
        <taxon>Malasseziomycetes</taxon>
        <taxon>Malasseziales</taxon>
        <taxon>Malasseziaceae</taxon>
        <taxon>Malassezia</taxon>
    </lineage>
</organism>
<protein>
    <submittedName>
        <fullName evidence="1">Similar to S.cerevisiae protein PLP1 (Protein that interacts with CCT (Chaperonin containing TCP-1) complex)</fullName>
    </submittedName>
</protein>
<dbReference type="InterPro" id="IPR036249">
    <property type="entry name" value="Thioredoxin-like_sf"/>
</dbReference>
<reference evidence="2" key="1">
    <citation type="journal article" date="2017" name="Nucleic Acids Res.">
        <title>Proteogenomics produces comprehensive and highly accurate protein-coding gene annotation in a complete genome assembly of Malassezia sympodialis.</title>
        <authorList>
            <person name="Zhu Y."/>
            <person name="Engstroem P.G."/>
            <person name="Tellgren-Roth C."/>
            <person name="Baudo C.D."/>
            <person name="Kennell J.C."/>
            <person name="Sun S."/>
            <person name="Billmyre R.B."/>
            <person name="Schroeder M.S."/>
            <person name="Andersson A."/>
            <person name="Holm T."/>
            <person name="Sigurgeirsson B."/>
            <person name="Wu G."/>
            <person name="Sankaranarayanan S.R."/>
            <person name="Siddharthan R."/>
            <person name="Sanyal K."/>
            <person name="Lundeberg J."/>
            <person name="Nystedt B."/>
            <person name="Boekhout T."/>
            <person name="Dawson T.L. Jr."/>
            <person name="Heitman J."/>
            <person name="Scheynius A."/>
            <person name="Lehtioe J."/>
        </authorList>
    </citation>
    <scope>NUCLEOTIDE SEQUENCE [LARGE SCALE GENOMIC DNA]</scope>
    <source>
        <strain evidence="2">ATCC 42132</strain>
    </source>
</reference>
<dbReference type="CDD" id="cd02989">
    <property type="entry name" value="Phd_like_TxnDC9"/>
    <property type="match status" value="1"/>
</dbReference>
<gene>
    <name evidence="1" type="ORF">MSYG_3386</name>
</gene>
<dbReference type="Gene3D" id="3.40.30.10">
    <property type="entry name" value="Glutaredoxin"/>
    <property type="match status" value="1"/>
</dbReference>
<dbReference type="STRING" id="1230383.A0A1M8A9M3"/>
<proteinExistence type="predicted"/>
<dbReference type="PANTHER" id="PTHR21148">
    <property type="entry name" value="THIOREDOXIN DOMAIN-CONTAINING PROTEIN 9"/>
    <property type="match status" value="1"/>
</dbReference>
<evidence type="ECO:0000313" key="1">
    <source>
        <dbReference type="EMBL" id="SHO79037.1"/>
    </source>
</evidence>
<sequence>MAVVGPLGDRAPLDRPPHALMAAAKDAPDLGAYTAHAAPGESDDEVFAELDREVEALNEADADDAAQVVGGTGRGADGDLAAAFQEYRQQRLAEIQAHVAARTGADRGDPDRGQYRDVKDEKELLSRSVREPRCVIHFAKKEFRRCQILDRHLEHLARQHPATLFLRTEVENTPFLVEKLGIRVLPCVMAFVQGVCKDRLIGFEELGNSDAFSTAALEWRLGQTGVLKPQQKAHQPILGFGVPQRAAPSGADDDEWE</sequence>
<dbReference type="VEuPathDB" id="FungiDB:MSYG_3386"/>
<dbReference type="OrthoDB" id="10012223at2759"/>
<evidence type="ECO:0000313" key="2">
    <source>
        <dbReference type="Proteomes" id="UP000186303"/>
    </source>
</evidence>
<dbReference type="EMBL" id="LT671825">
    <property type="protein sequence ID" value="SHO79037.1"/>
    <property type="molecule type" value="Genomic_DNA"/>
</dbReference>